<accession>A0AC61RTR8</accession>
<dbReference type="Proteomes" id="UP000304953">
    <property type="component" value="Unassembled WGS sequence"/>
</dbReference>
<keyword evidence="1" id="KW-0808">Transferase</keyword>
<comment type="caution">
    <text evidence="1">The sequence shown here is derived from an EMBL/GenBank/DDBJ whole genome shotgun (WGS) entry which is preliminary data.</text>
</comment>
<evidence type="ECO:0000313" key="2">
    <source>
        <dbReference type="Proteomes" id="UP000304953"/>
    </source>
</evidence>
<sequence>MLEWGGGNHTWYLAREGFDTYGFDGSKSAVEKVKERLKAEELQADVRVRDALELDYQMDFFDCIIDSATIVSNMYGNIVKMYQETYRLLKQGGKLYSITFTTGTTGCGTGIELEKNTFKDITEGSLKGRGTCHFFEKEELNSLLETIGFQKIIIDSLRFTDREDIVEQFLVQAEK</sequence>
<keyword evidence="2" id="KW-1185">Reference proteome</keyword>
<dbReference type="EMBL" id="SRYA01000034">
    <property type="protein sequence ID" value="TGY95123.1"/>
    <property type="molecule type" value="Genomic_DNA"/>
</dbReference>
<organism evidence="1 2">
    <name type="scientific">Petralouisia muris</name>
    <dbReference type="NCBI Taxonomy" id="3032872"/>
    <lineage>
        <taxon>Bacteria</taxon>
        <taxon>Bacillati</taxon>
        <taxon>Bacillota</taxon>
        <taxon>Clostridia</taxon>
        <taxon>Lachnospirales</taxon>
        <taxon>Lachnospiraceae</taxon>
        <taxon>Petralouisia</taxon>
    </lineage>
</organism>
<evidence type="ECO:0000313" key="1">
    <source>
        <dbReference type="EMBL" id="TGY95123.1"/>
    </source>
</evidence>
<proteinExistence type="predicted"/>
<protein>
    <submittedName>
        <fullName evidence="1">Class I SAM-dependent methyltransferase</fullName>
    </submittedName>
</protein>
<reference evidence="1" key="1">
    <citation type="submission" date="2019-04" db="EMBL/GenBank/DDBJ databases">
        <title>Microbes associate with the intestines of laboratory mice.</title>
        <authorList>
            <person name="Navarre W."/>
            <person name="Wong E."/>
            <person name="Huang K."/>
            <person name="Tropini C."/>
            <person name="Ng K."/>
            <person name="Yu B."/>
        </authorList>
    </citation>
    <scope>NUCLEOTIDE SEQUENCE</scope>
    <source>
        <strain evidence="1">NM01_1-7b</strain>
    </source>
</reference>
<gene>
    <name evidence="1" type="ORF">E5329_16285</name>
</gene>
<name>A0AC61RTR8_9FIRM</name>
<keyword evidence="1" id="KW-0489">Methyltransferase</keyword>